<dbReference type="EMBL" id="CP113257">
    <property type="protein sequence ID" value="WAE53749.1"/>
    <property type="molecule type" value="Genomic_DNA"/>
</dbReference>
<dbReference type="Proteomes" id="UP001164632">
    <property type="component" value="Chromosome"/>
</dbReference>
<dbReference type="RefSeq" id="WP_267932349.1">
    <property type="nucleotide sequence ID" value="NZ_CP113257.1"/>
</dbReference>
<evidence type="ECO:0000256" key="1">
    <source>
        <dbReference type="SAM" id="Phobius"/>
    </source>
</evidence>
<dbReference type="Pfam" id="PF07254">
    <property type="entry name" value="Cpta_toxin"/>
    <property type="match status" value="1"/>
</dbReference>
<dbReference type="InterPro" id="IPR009883">
    <property type="entry name" value="YgfX"/>
</dbReference>
<proteinExistence type="predicted"/>
<feature type="transmembrane region" description="Helical" evidence="1">
    <location>
        <begin position="18"/>
        <end position="36"/>
    </location>
</feature>
<keyword evidence="1" id="KW-0812">Transmembrane</keyword>
<accession>A0AA47E412</accession>
<dbReference type="AlphaFoldDB" id="A0AA47E412"/>
<organism evidence="2 3">
    <name type="scientific">Stutzerimonas frequens</name>
    <dbReference type="NCBI Taxonomy" id="2968969"/>
    <lineage>
        <taxon>Bacteria</taxon>
        <taxon>Pseudomonadati</taxon>
        <taxon>Pseudomonadota</taxon>
        <taxon>Gammaproteobacteria</taxon>
        <taxon>Pseudomonadales</taxon>
        <taxon>Pseudomonadaceae</taxon>
        <taxon>Stutzerimonas</taxon>
    </lineage>
</organism>
<name>A0AA47E412_9GAMM</name>
<protein>
    <recommendedName>
        <fullName evidence="4">Toxin CptA</fullName>
    </recommendedName>
</protein>
<evidence type="ECO:0008006" key="4">
    <source>
        <dbReference type="Google" id="ProtNLM"/>
    </source>
</evidence>
<keyword evidence="1" id="KW-0472">Membrane</keyword>
<evidence type="ECO:0000313" key="3">
    <source>
        <dbReference type="Proteomes" id="UP001164632"/>
    </source>
</evidence>
<evidence type="ECO:0000313" key="2">
    <source>
        <dbReference type="EMBL" id="WAE53749.1"/>
    </source>
</evidence>
<gene>
    <name evidence="2" type="ORF">OSV15_06025</name>
</gene>
<reference evidence="2" key="1">
    <citation type="submission" date="2022-11" db="EMBL/GenBank/DDBJ databases">
        <title>Genomic of Pseudomonas TF18.</title>
        <authorList>
            <person name="Liu T."/>
        </authorList>
    </citation>
    <scope>NUCLEOTIDE SEQUENCE</scope>
    <source>
        <strain evidence="2">TF18</strain>
    </source>
</reference>
<sequence>MSSPSSQHFECHWRPSRLLFGFYLLVQSFALMAIALSGLPGWASLGCWLLCGVHAWYVLPKAILLSAEGAWRGLRHDEHGWQLWSAGQGWQPIQLLPDSLALPLVIVLRFRVPGRRFAGSVCVPCDALRQDQHRRLRVRLKFSRRRWAVPG</sequence>
<keyword evidence="1" id="KW-1133">Transmembrane helix</keyword>